<organism evidence="1">
    <name type="scientific">viral metagenome</name>
    <dbReference type="NCBI Taxonomy" id="1070528"/>
    <lineage>
        <taxon>unclassified sequences</taxon>
        <taxon>metagenomes</taxon>
        <taxon>organismal metagenomes</taxon>
    </lineage>
</organism>
<name>A0A6H1ZVB0_9ZZZZ</name>
<accession>A0A6H1ZVB0</accession>
<dbReference type="AlphaFoldDB" id="A0A6H1ZVB0"/>
<dbReference type="EMBL" id="MT144245">
    <property type="protein sequence ID" value="QJA51205.1"/>
    <property type="molecule type" value="Genomic_DNA"/>
</dbReference>
<proteinExistence type="predicted"/>
<sequence>MPLPVLEKEKNPVDVIAFQGFPHGLNTNIPSFQLIKSELARCVNWEINKGGRLKTRYPIVQYTNTATTSNASVVAFAEIPIGGTNRKLLADANNVIYYLDGNLDPVTITGTLEGTPTFIGYNGVAIILDGGRIKYLDGVSTVKIAYDDGTGASGYQCNNKDADDSSSIALGNGTNTTVAYKFTSQVWTTGYTIPPTTVTAKLSKNGTPAANVISVVVRKVSDGSAIATKTLLASAATLTTVATEYTVDYAASDISSQLVPNTAYYMSVEHTGGDAANYVKVHCTSVGSGGTAFYYAGGIWNADTTRTPNISLRPGMPPKASFGGVFRGRLFVAGDSSNPGYVWFCNLTHLDWSTANGGGYIGAIDASANNFNVGAIQVLYDNLYVFGKETQPYIARLAYFDPSAYELSPFFIAGWATHKTCVNTVNDLFFGAGEGVGNLSGVQEFGDIRALAVSDPIYDRIRTHWNTSTAMAGYYPKDGQYWMVMPTYHRVLVCHTKLPIAEPLNERILRYPWAEYEFYRNILTTSTYKWTASGSGTNEYYVQTAAGGDPGFLAQPDFITLENIKIDEGTAGSLGDHEWDYGDNDTLGYNTVYVRDNSGDPDSSGVAIRSILVPTSLGTVGSDIYIGGSDGFVYVPTTGDYKDLEEYQIIPRLKTSYVEVPFKHVNLTGFQLLTHSRTGAGMSIKLFKNGMQSEYVTNWTINLPADDDLTLAEVTMDLEDAEFALNPNQTPLWKRCNVIARSFQFELETATVTSFPIYINGMFVKFRHLSL</sequence>
<evidence type="ECO:0000313" key="1">
    <source>
        <dbReference type="EMBL" id="QJA51205.1"/>
    </source>
</evidence>
<gene>
    <name evidence="1" type="ORF">TM448A02020_0003</name>
</gene>
<protein>
    <submittedName>
        <fullName evidence="1">Uncharacterized protein</fullName>
    </submittedName>
</protein>
<reference evidence="1" key="1">
    <citation type="submission" date="2020-03" db="EMBL/GenBank/DDBJ databases">
        <title>The deep terrestrial virosphere.</title>
        <authorList>
            <person name="Holmfeldt K."/>
            <person name="Nilsson E."/>
            <person name="Simone D."/>
            <person name="Lopez-Fernandez M."/>
            <person name="Wu X."/>
            <person name="de Brujin I."/>
            <person name="Lundin D."/>
            <person name="Andersson A."/>
            <person name="Bertilsson S."/>
            <person name="Dopson M."/>
        </authorList>
    </citation>
    <scope>NUCLEOTIDE SEQUENCE</scope>
    <source>
        <strain evidence="1">TM448A02020</strain>
    </source>
</reference>